<accession>A0A6C2U907</accession>
<evidence type="ECO:0000313" key="3">
    <source>
        <dbReference type="Proteomes" id="UP000366872"/>
    </source>
</evidence>
<proteinExistence type="predicted"/>
<feature type="region of interest" description="Disordered" evidence="1">
    <location>
        <begin position="29"/>
        <end position="72"/>
    </location>
</feature>
<feature type="compositionally biased region" description="Basic and acidic residues" evidence="1">
    <location>
        <begin position="61"/>
        <end position="71"/>
    </location>
</feature>
<dbReference type="RefSeq" id="WP_136081439.1">
    <property type="nucleotide sequence ID" value="NZ_CAAHFG010000003.1"/>
</dbReference>
<dbReference type="PROSITE" id="PS51257">
    <property type="entry name" value="PROKAR_LIPOPROTEIN"/>
    <property type="match status" value="1"/>
</dbReference>
<protein>
    <submittedName>
        <fullName evidence="2">Uncharacterized protein</fullName>
    </submittedName>
</protein>
<name>A0A6C2U907_PONDE</name>
<reference evidence="2 3" key="1">
    <citation type="submission" date="2019-04" db="EMBL/GenBank/DDBJ databases">
        <authorList>
            <person name="Van Vliet M D."/>
        </authorList>
    </citation>
    <scope>NUCLEOTIDE SEQUENCE [LARGE SCALE GENOMIC DNA]</scope>
    <source>
        <strain evidence="2 3">F1</strain>
    </source>
</reference>
<dbReference type="Proteomes" id="UP000366872">
    <property type="component" value="Unassembled WGS sequence"/>
</dbReference>
<evidence type="ECO:0000256" key="1">
    <source>
        <dbReference type="SAM" id="MobiDB-lite"/>
    </source>
</evidence>
<keyword evidence="3" id="KW-1185">Reference proteome</keyword>
<evidence type="ECO:0000313" key="2">
    <source>
        <dbReference type="EMBL" id="VGO15874.1"/>
    </source>
</evidence>
<dbReference type="EMBL" id="CAAHFG010000003">
    <property type="protein sequence ID" value="VGO15874.1"/>
    <property type="molecule type" value="Genomic_DNA"/>
</dbReference>
<feature type="compositionally biased region" description="Basic and acidic residues" evidence="1">
    <location>
        <begin position="29"/>
        <end position="50"/>
    </location>
</feature>
<gene>
    <name evidence="2" type="ORF">PDESU_04461</name>
</gene>
<organism evidence="2 3">
    <name type="scientific">Pontiella desulfatans</name>
    <dbReference type="NCBI Taxonomy" id="2750659"/>
    <lineage>
        <taxon>Bacteria</taxon>
        <taxon>Pseudomonadati</taxon>
        <taxon>Kiritimatiellota</taxon>
        <taxon>Kiritimatiellia</taxon>
        <taxon>Kiritimatiellales</taxon>
        <taxon>Pontiellaceae</taxon>
        <taxon>Pontiella</taxon>
    </lineage>
</organism>
<sequence>MNKQKYYFAALALISSLFIGCAEHDDDHGHDHPDGHAHAEDAESHAHDTDWQPEFADFDDDQGHGHDHTPHDGIIVPFRTGQSQAGFLELKLHDDKGDLELWLTKDKAGATPFDLPLDSMVAVLFPQLGGKTVELQVRNDQQNEDEDGKGNIRNKKTNYFIFPGDTKADASFLVGKDFVAEVVISFASEGITHTTAPFKLSPHSH</sequence>
<dbReference type="AlphaFoldDB" id="A0A6C2U907"/>